<evidence type="ECO:0000259" key="1">
    <source>
        <dbReference type="PROSITE" id="PS01124"/>
    </source>
</evidence>
<dbReference type="Proteomes" id="UP001375382">
    <property type="component" value="Unassembled WGS sequence"/>
</dbReference>
<sequence>MFIDYNPVQGQVADNHAYTTWQALAPLNRWVQAYWQLKVPKGQFCYHSVPDNCVDWIINQNCFNDNFLIPPFLSSTLFHIQGPASFFGIRFRILGHQGLISAPLGEWHMAGSVRAEDLLAKEVVSAVFAALENTPGFNTPSFNTPDVDAHLHLLSEVLLSAISDADVDPRLAHYIRYCYKNVGSYLDLSDNQCAEFGVSARQLRRLTSQHLGLLPKDFAKVLKFQHMLKAMHTAQYSRAYLDHYYDQPHFVREFKRLSGVTPSQFQKMSVLYNHFSSV</sequence>
<proteinExistence type="predicted"/>
<dbReference type="Gene3D" id="1.10.10.60">
    <property type="entry name" value="Homeodomain-like"/>
    <property type="match status" value="1"/>
</dbReference>
<evidence type="ECO:0000313" key="2">
    <source>
        <dbReference type="EMBL" id="MEH8019406.1"/>
    </source>
</evidence>
<dbReference type="PROSITE" id="PS01124">
    <property type="entry name" value="HTH_ARAC_FAMILY_2"/>
    <property type="match status" value="1"/>
</dbReference>
<evidence type="ECO:0000313" key="3">
    <source>
        <dbReference type="Proteomes" id="UP001375382"/>
    </source>
</evidence>
<dbReference type="RefSeq" id="WP_335737801.1">
    <property type="nucleotide sequence ID" value="NZ_JALAAR010000026.1"/>
</dbReference>
<protein>
    <submittedName>
        <fullName evidence="2">Helix-turn-helix domain-containing protein</fullName>
    </submittedName>
</protein>
<feature type="domain" description="HTH araC/xylS-type" evidence="1">
    <location>
        <begin position="195"/>
        <end position="268"/>
    </location>
</feature>
<accession>A0ABU8CBP0</accession>
<comment type="caution">
    <text evidence="2">The sequence shown here is derived from an EMBL/GenBank/DDBJ whole genome shotgun (WGS) entry which is preliminary data.</text>
</comment>
<organism evidence="2 3">
    <name type="scientific">Rheinheimera muenzenbergensis</name>
    <dbReference type="NCBI Taxonomy" id="1193628"/>
    <lineage>
        <taxon>Bacteria</taxon>
        <taxon>Pseudomonadati</taxon>
        <taxon>Pseudomonadota</taxon>
        <taxon>Gammaproteobacteria</taxon>
        <taxon>Chromatiales</taxon>
        <taxon>Chromatiaceae</taxon>
        <taxon>Rheinheimera</taxon>
    </lineage>
</organism>
<dbReference type="InterPro" id="IPR018060">
    <property type="entry name" value="HTH_AraC"/>
</dbReference>
<keyword evidence="3" id="KW-1185">Reference proteome</keyword>
<dbReference type="SMART" id="SM00342">
    <property type="entry name" value="HTH_ARAC"/>
    <property type="match status" value="1"/>
</dbReference>
<dbReference type="InterPro" id="IPR046532">
    <property type="entry name" value="DUF6597"/>
</dbReference>
<name>A0ABU8CBP0_9GAMM</name>
<reference evidence="2 3" key="1">
    <citation type="journal article" date="2023" name="Ecotoxicol. Environ. Saf.">
        <title>Mercury remediation potential of mercury-resistant strain Rheinheimera metallidurans sp. nov. isolated from a municipal waste dumping site.</title>
        <authorList>
            <person name="Yadav V."/>
            <person name="Manjhi A."/>
            <person name="Vadakedath N."/>
        </authorList>
    </citation>
    <scope>NUCLEOTIDE SEQUENCE [LARGE SCALE GENOMIC DNA]</scope>
    <source>
        <strain evidence="2 3">E-49</strain>
    </source>
</reference>
<gene>
    <name evidence="2" type="ORF">MN202_19405</name>
</gene>
<dbReference type="Pfam" id="PF20240">
    <property type="entry name" value="DUF6597"/>
    <property type="match status" value="1"/>
</dbReference>
<dbReference type="EMBL" id="JALAAR010000026">
    <property type="protein sequence ID" value="MEH8019406.1"/>
    <property type="molecule type" value="Genomic_DNA"/>
</dbReference>
<dbReference type="Pfam" id="PF12833">
    <property type="entry name" value="HTH_18"/>
    <property type="match status" value="1"/>
</dbReference>